<organism evidence="1 2">
    <name type="scientific">Enterococcus devriesei</name>
    <dbReference type="NCBI Taxonomy" id="319970"/>
    <lineage>
        <taxon>Bacteria</taxon>
        <taxon>Bacillati</taxon>
        <taxon>Bacillota</taxon>
        <taxon>Bacilli</taxon>
        <taxon>Lactobacillales</taxon>
        <taxon>Enterococcaceae</taxon>
        <taxon>Enterococcus</taxon>
    </lineage>
</organism>
<protein>
    <submittedName>
        <fullName evidence="1">Uncharacterized protein</fullName>
    </submittedName>
</protein>
<dbReference type="AlphaFoldDB" id="A0A1L8SZE9"/>
<evidence type="ECO:0000313" key="2">
    <source>
        <dbReference type="Proteomes" id="UP000183700"/>
    </source>
</evidence>
<proteinExistence type="predicted"/>
<name>A0A1L8SZE9_9ENTE</name>
<dbReference type="Proteomes" id="UP000183700">
    <property type="component" value="Unassembled WGS sequence"/>
</dbReference>
<gene>
    <name evidence="1" type="ORF">RV00_GL000367</name>
</gene>
<evidence type="ECO:0000313" key="1">
    <source>
        <dbReference type="EMBL" id="OJG37410.1"/>
    </source>
</evidence>
<dbReference type="EMBL" id="JXKM01000001">
    <property type="protein sequence ID" value="OJG37410.1"/>
    <property type="molecule type" value="Genomic_DNA"/>
</dbReference>
<dbReference type="STRING" id="319970.RV00_GL000367"/>
<sequence>MNFFKKRKSSIDSHFAYHFSNPAKARSKTDSSFLYKNELFQKAKKFD</sequence>
<reference evidence="1 2" key="1">
    <citation type="submission" date="2014-12" db="EMBL/GenBank/DDBJ databases">
        <title>Draft genome sequences of 29 type strains of Enterococci.</title>
        <authorList>
            <person name="Zhong Z."/>
            <person name="Sun Z."/>
            <person name="Liu W."/>
            <person name="Zhang W."/>
            <person name="Zhang H."/>
        </authorList>
    </citation>
    <scope>NUCLEOTIDE SEQUENCE [LARGE SCALE GENOMIC DNA]</scope>
    <source>
        <strain evidence="1 2">DSM 22802</strain>
    </source>
</reference>
<keyword evidence="2" id="KW-1185">Reference proteome</keyword>
<accession>A0A1L8SZE9</accession>
<comment type="caution">
    <text evidence="1">The sequence shown here is derived from an EMBL/GenBank/DDBJ whole genome shotgun (WGS) entry which is preliminary data.</text>
</comment>